<evidence type="ECO:0000313" key="4">
    <source>
        <dbReference type="EnsemblMetazoa" id="RPRC007568-PA"/>
    </source>
</evidence>
<sequence length="1091" mass="120800">MKRVINFVKGKRDEKKDSKVNPTISVEITNPSGQKITTDDEHIMGLQPGYGYSIDINGKDRNMLKIHKAAWFGNVEKLKLHSKKTDINTVDAMNRTCLHLAVAQGHTEVAWYLLNNNASMTIADNEGLTPFLKMDVSFQAIECGHKDCANLLIECGVDVNSTDKNGNTGLHIAAKSGFYNIATLLLKEGANFNLPNNAGECALHIATSGDHREIVELLLKFGANVEVLDRERRTPLMLAARGGLCSIVKILLDSRACLETADSNGWTAEDYAQFGGHQDLIDLLKVQKKEETNLDQSDKLSVQSSDPSENCFEKDLHSDNVVATDDQPDSPRSCVIPPALEPPRSWDLIQSGVIDQEGTEVKRKSLITLSGLKKENNESGSCDLVVTPVEYNPSVLSPMTETATLEMRLSPEPSNRELIPTPERRARSPLERANSLDLPSDQDSPIPVKHLFGSEKTYFNNDVEESEKVNVADSNRPSEEGKQSEHNNEVPADAKLENTTIHTIISTNSCNSFIVINKIDNDKEELENSAESLDKTASGQHDKNFIPDDSTYTIESSQSYEKLDEKNAGIDNQCTGVSSSMDNIDEIETKSMSIEIIQSSGKLDDTILSVCTIPGKNVFRESHSLELLEESNDSKSYKNKRHCRNKSITLAGQPQFWKSADVLHKSSSLDKNSIDIDAQLICYDEAMRQLANVNKMNQPTSSPNSMPEEKMETKLVNSPVSEKQVMPVVEDTAREFVIVSQKNEVDSGCQTDSINYPDPAIDSDHDSLDKDSSFPPPPVYFEDFDIIHINSEDLCPPSIDVNLPLPISMLTPIKENHFECDSLSLVETNDGDESEGSEKENPNINVALGKSTPSHFNVEVMVNNNSNRPQSESPSELNSISNICTINGTDQKDYTYEMDDVFVDDSIIPEHYEKYFVDVKALQFQPSSVDLSKIIIPADSPSPKSKPKTQQKNKCEGTNSPEMKGDKTSSKFPSLNFVIGGICNVNCNKAASDFILLDKTDNETECIGRPLRRKRKLLLAMRGTGVGGSKESDVDNEDDDEEDDIDDEEDSDEEDPPFWQSTDKGGYFMRQNTVVTMSPKDLAPTITVISN</sequence>
<feature type="compositionally biased region" description="Polar residues" evidence="3">
    <location>
        <begin position="952"/>
        <end position="961"/>
    </location>
</feature>
<dbReference type="eggNOG" id="KOG0676">
    <property type="taxonomic scope" value="Eukaryota"/>
</dbReference>
<dbReference type="STRING" id="13249.T1HU48"/>
<dbReference type="HOGENOM" id="CLU_284584_0_0_1"/>
<keyword evidence="5" id="KW-1185">Reference proteome</keyword>
<evidence type="ECO:0000256" key="1">
    <source>
        <dbReference type="ARBA" id="ARBA00022737"/>
    </source>
</evidence>
<dbReference type="PROSITE" id="PS50297">
    <property type="entry name" value="ANK_REP_REGION"/>
    <property type="match status" value="3"/>
</dbReference>
<feature type="region of interest" description="Disordered" evidence="3">
    <location>
        <begin position="935"/>
        <end position="970"/>
    </location>
</feature>
<evidence type="ECO:0000256" key="2">
    <source>
        <dbReference type="ARBA" id="ARBA00023043"/>
    </source>
</evidence>
<dbReference type="SUPFAM" id="SSF48403">
    <property type="entry name" value="Ankyrin repeat"/>
    <property type="match status" value="1"/>
</dbReference>
<dbReference type="AlphaFoldDB" id="T1HU48"/>
<evidence type="ECO:0000313" key="5">
    <source>
        <dbReference type="Proteomes" id="UP000015103"/>
    </source>
</evidence>
<feature type="compositionally biased region" description="Polar residues" evidence="3">
    <location>
        <begin position="529"/>
        <end position="539"/>
    </location>
</feature>
<dbReference type="VEuPathDB" id="VectorBase:RPRC007568"/>
<accession>T1HU48</accession>
<dbReference type="PROSITE" id="PS50088">
    <property type="entry name" value="ANK_REPEAT"/>
    <property type="match status" value="4"/>
</dbReference>
<dbReference type="InterPro" id="IPR050889">
    <property type="entry name" value="Dendritic_Spine_Reg/Scaffold"/>
</dbReference>
<feature type="region of interest" description="Disordered" evidence="3">
    <location>
        <begin position="527"/>
        <end position="549"/>
    </location>
</feature>
<feature type="region of interest" description="Disordered" evidence="3">
    <location>
        <begin position="406"/>
        <end position="492"/>
    </location>
</feature>
<keyword evidence="1" id="KW-0677">Repeat</keyword>
<dbReference type="Pfam" id="PF12796">
    <property type="entry name" value="Ank_2"/>
    <property type="match status" value="2"/>
</dbReference>
<dbReference type="InterPro" id="IPR002110">
    <property type="entry name" value="Ankyrin_rpt"/>
</dbReference>
<proteinExistence type="predicted"/>
<dbReference type="EMBL" id="ACPB03003092">
    <property type="status" value="NOT_ANNOTATED_CDS"/>
    <property type="molecule type" value="Genomic_DNA"/>
</dbReference>
<dbReference type="PANTHER" id="PTHR24166">
    <property type="entry name" value="ROLLING PEBBLES, ISOFORM B"/>
    <property type="match status" value="1"/>
</dbReference>
<dbReference type="Pfam" id="PF00023">
    <property type="entry name" value="Ank"/>
    <property type="match status" value="1"/>
</dbReference>
<dbReference type="Gene3D" id="1.25.40.20">
    <property type="entry name" value="Ankyrin repeat-containing domain"/>
    <property type="match status" value="3"/>
</dbReference>
<organism evidence="4 5">
    <name type="scientific">Rhodnius prolixus</name>
    <name type="common">Triatomid bug</name>
    <dbReference type="NCBI Taxonomy" id="13249"/>
    <lineage>
        <taxon>Eukaryota</taxon>
        <taxon>Metazoa</taxon>
        <taxon>Ecdysozoa</taxon>
        <taxon>Arthropoda</taxon>
        <taxon>Hexapoda</taxon>
        <taxon>Insecta</taxon>
        <taxon>Pterygota</taxon>
        <taxon>Neoptera</taxon>
        <taxon>Paraneoptera</taxon>
        <taxon>Hemiptera</taxon>
        <taxon>Heteroptera</taxon>
        <taxon>Panheteroptera</taxon>
        <taxon>Cimicomorpha</taxon>
        <taxon>Reduviidae</taxon>
        <taxon>Triatominae</taxon>
        <taxon>Rhodnius</taxon>
    </lineage>
</organism>
<name>T1HU48_RHOPR</name>
<keyword evidence="2" id="KW-0040">ANK repeat</keyword>
<evidence type="ECO:0000256" key="3">
    <source>
        <dbReference type="SAM" id="MobiDB-lite"/>
    </source>
</evidence>
<dbReference type="EnsemblMetazoa" id="RPRC007568-RA">
    <property type="protein sequence ID" value="RPRC007568-PA"/>
    <property type="gene ID" value="RPRC007568"/>
</dbReference>
<feature type="compositionally biased region" description="Basic and acidic residues" evidence="3">
    <location>
        <begin position="466"/>
        <end position="492"/>
    </location>
</feature>
<dbReference type="PRINTS" id="PR01415">
    <property type="entry name" value="ANKYRIN"/>
</dbReference>
<dbReference type="Proteomes" id="UP000015103">
    <property type="component" value="Unassembled WGS sequence"/>
</dbReference>
<feature type="region of interest" description="Disordered" evidence="3">
    <location>
        <begin position="1023"/>
        <end position="1066"/>
    </location>
</feature>
<feature type="compositionally biased region" description="Acidic residues" evidence="3">
    <location>
        <begin position="1034"/>
        <end position="1056"/>
    </location>
</feature>
<dbReference type="InterPro" id="IPR036770">
    <property type="entry name" value="Ankyrin_rpt-contain_sf"/>
</dbReference>
<feature type="region of interest" description="Disordered" evidence="3">
    <location>
        <begin position="294"/>
        <end position="313"/>
    </location>
</feature>
<protein>
    <submittedName>
        <fullName evidence="4">ANK_REP_REGION domain-containing protein</fullName>
    </submittedName>
</protein>
<feature type="compositionally biased region" description="Polar residues" evidence="3">
    <location>
        <begin position="299"/>
        <end position="308"/>
    </location>
</feature>
<reference evidence="4" key="1">
    <citation type="submission" date="2015-05" db="UniProtKB">
        <authorList>
            <consortium name="EnsemblMetazoa"/>
        </authorList>
    </citation>
    <scope>IDENTIFICATION</scope>
</reference>
<dbReference type="PANTHER" id="PTHR24166:SF48">
    <property type="entry name" value="PROTEIN VAPYRIN"/>
    <property type="match status" value="1"/>
</dbReference>
<dbReference type="SMART" id="SM00248">
    <property type="entry name" value="ANK"/>
    <property type="match status" value="5"/>
</dbReference>
<dbReference type="InParanoid" id="T1HU48"/>